<accession>A0A1B1S7E4</accession>
<evidence type="ECO:0000256" key="1">
    <source>
        <dbReference type="SAM" id="SignalP"/>
    </source>
</evidence>
<proteinExistence type="predicted"/>
<dbReference type="AlphaFoldDB" id="A0A1B1S7E4"/>
<accession>A0A1Z2XEC0</accession>
<keyword evidence="1" id="KW-0732">Signal</keyword>
<name>A0A1B1S7E4_9BACT</name>
<dbReference type="PROSITE" id="PS51257">
    <property type="entry name" value="PROKAR_LIPOPROTEIN"/>
    <property type="match status" value="1"/>
</dbReference>
<keyword evidence="3" id="KW-1185">Reference proteome</keyword>
<dbReference type="GeneID" id="65535720"/>
<reference evidence="3" key="1">
    <citation type="submission" date="2016-04" db="EMBL/GenBank/DDBJ databases">
        <title>Complete Genome Sequences of Twelve Strains of a Stable Defined Moderately Diverse Mouse Microbiota 2 (sDMDMm2).</title>
        <authorList>
            <person name="Uchimura Y."/>
            <person name="Wyss M."/>
            <person name="Brugiroux S."/>
            <person name="Limenitakis J.P."/>
            <person name="Stecher B."/>
            <person name="McCoy K.D."/>
            <person name="Macpherson A.J."/>
        </authorList>
    </citation>
    <scope>NUCLEOTIDE SEQUENCE [LARGE SCALE GENOMIC DNA]</scope>
    <source>
        <strain evidence="3">YL27</strain>
    </source>
</reference>
<dbReference type="RefSeq" id="WP_068960090.1">
    <property type="nucleotide sequence ID" value="NZ_CAMSDF010000066.1"/>
</dbReference>
<feature type="chain" id="PRO_5008529300" description="DUF4270 family protein" evidence="1">
    <location>
        <begin position="19"/>
        <end position="472"/>
    </location>
</feature>
<dbReference type="EMBL" id="CP015402">
    <property type="protein sequence ID" value="ANU62711.1"/>
    <property type="molecule type" value="Genomic_DNA"/>
</dbReference>
<gene>
    <name evidence="2" type="ORF">A4V02_02545</name>
</gene>
<evidence type="ECO:0000313" key="3">
    <source>
        <dbReference type="Proteomes" id="UP000186351"/>
    </source>
</evidence>
<feature type="signal peptide" evidence="1">
    <location>
        <begin position="1"/>
        <end position="18"/>
    </location>
</feature>
<dbReference type="Proteomes" id="UP000186351">
    <property type="component" value="Chromosome"/>
</dbReference>
<evidence type="ECO:0000313" key="2">
    <source>
        <dbReference type="EMBL" id="ANU62711.1"/>
    </source>
</evidence>
<dbReference type="Pfam" id="PF14092">
    <property type="entry name" value="DUF4270"/>
    <property type="match status" value="1"/>
</dbReference>
<sequence length="472" mass="51911">MKYSRLIPLAAISSLAFLACEEGSSIGSSIVSDQVEIVIDSAFTVTGHSVPIESVVSRSEYQLLGSIDAKGYGYLATDFASGFMPSNKLTTGHGMGPENVDSIRLAMVMRKGDMVGDSVIPLGLEVFRLTKPLPSSGLTSGSSVDTYYDPSAPIASTVYNATVVGLPDSIAADYTYSSSTTDEARVVYVKLPQQLGQEFYRKYLSTDGPALFNDPDAFQQWFPGLYVKNSYGSGRIMRFENSAVYLYLSYKGTTDAGNDTTYRFIDSFLAITPEVVLNNHISQTLSPEIKTLASQEPIAVGPIGYDTEIQLPIKKIVESYRRQAGNNNVINNLTFHVPASAIANDYEIDPPANILLVKKDKRTEFFKENKLTDNATSFYATYNSTTKMYSFTNMRQFVIDAIEKDDEGTLTDADGEYVLTPINLVTETVSDGYYSTTEIVIAITPYIDTPAMVKFDLSNIHLYLTFSKQTMH</sequence>
<dbReference type="InterPro" id="IPR025366">
    <property type="entry name" value="DUF4270"/>
</dbReference>
<dbReference type="KEGG" id="pary:A4V02_02545"/>
<protein>
    <recommendedName>
        <fullName evidence="4">DUF4270 family protein</fullName>
    </recommendedName>
</protein>
<evidence type="ECO:0008006" key="4">
    <source>
        <dbReference type="Google" id="ProtNLM"/>
    </source>
</evidence>
<organism evidence="2 3">
    <name type="scientific">Muribaculum intestinale</name>
    <dbReference type="NCBI Taxonomy" id="1796646"/>
    <lineage>
        <taxon>Bacteria</taxon>
        <taxon>Pseudomonadati</taxon>
        <taxon>Bacteroidota</taxon>
        <taxon>Bacteroidia</taxon>
        <taxon>Bacteroidales</taxon>
        <taxon>Muribaculaceae</taxon>
        <taxon>Muribaculum</taxon>
    </lineage>
</organism>
<dbReference type="OrthoDB" id="1110209at2"/>